<protein>
    <recommendedName>
        <fullName evidence="4">DUF559 domain-containing protein</fullName>
    </recommendedName>
</protein>
<sequence length="331" mass="37178">MERHQWDPRTERPGDLVAPVRLDRTGASGPTTHQAAGRQWRQTSSGMYVPASAPDHVDQRILEQGSRIRSYGAVTAWAGLRWRGASFFDGTASGGEMLPIPLVTGPHELRPDRRVVITKTQLAPTERELVDGIWVATADRSVFDEVIRHGERRQGIVDVEMAIAAGLLTVSDFRSYVDGRNAWTGVGLARAAAGAAGLGCRSPQEVRMVLVWMWDADLPRPLCNVPLFDRDERLIAIVDLLDVEAGCVGEYQGADHKEGERHRRDVAREQKLRDHRLECFEVVGGDMQDRELVAKRMVAARERSRFEPPSRRTWTLRHPAWWAEWAAERGL</sequence>
<evidence type="ECO:0000313" key="2">
    <source>
        <dbReference type="EMBL" id="RYC13348.1"/>
    </source>
</evidence>
<comment type="caution">
    <text evidence="2">The sequence shown here is derived from an EMBL/GenBank/DDBJ whole genome shotgun (WGS) entry which is preliminary data.</text>
</comment>
<dbReference type="Proteomes" id="UP000291101">
    <property type="component" value="Unassembled WGS sequence"/>
</dbReference>
<dbReference type="OrthoDB" id="3771067at2"/>
<feature type="compositionally biased region" description="Polar residues" evidence="1">
    <location>
        <begin position="28"/>
        <end position="42"/>
    </location>
</feature>
<feature type="compositionally biased region" description="Basic and acidic residues" evidence="1">
    <location>
        <begin position="1"/>
        <end position="14"/>
    </location>
</feature>
<evidence type="ECO:0000256" key="1">
    <source>
        <dbReference type="SAM" id="MobiDB-lite"/>
    </source>
</evidence>
<evidence type="ECO:0000313" key="3">
    <source>
        <dbReference type="Proteomes" id="UP000291101"/>
    </source>
</evidence>
<keyword evidence="3" id="KW-1185">Reference proteome</keyword>
<dbReference type="AlphaFoldDB" id="A0A4Q2T8L9"/>
<name>A0A4Q2T8L9_9ACTN</name>
<accession>A0A4Q2T8L9</accession>
<proteinExistence type="predicted"/>
<organism evidence="2 3">
    <name type="scientific">Nocardioides zhouii</name>
    <dbReference type="NCBI Taxonomy" id="1168729"/>
    <lineage>
        <taxon>Bacteria</taxon>
        <taxon>Bacillati</taxon>
        <taxon>Actinomycetota</taxon>
        <taxon>Actinomycetes</taxon>
        <taxon>Propionibacteriales</taxon>
        <taxon>Nocardioidaceae</taxon>
        <taxon>Nocardioides</taxon>
    </lineage>
</organism>
<evidence type="ECO:0008006" key="4">
    <source>
        <dbReference type="Google" id="ProtNLM"/>
    </source>
</evidence>
<reference evidence="2 3" key="1">
    <citation type="submission" date="2019-01" db="EMBL/GenBank/DDBJ databases">
        <title>Novel species of Nocardioides.</title>
        <authorList>
            <person name="Liu Q."/>
            <person name="X Y.-H."/>
        </authorList>
    </citation>
    <scope>NUCLEOTIDE SEQUENCE [LARGE SCALE GENOMIC DNA]</scope>
    <source>
        <strain evidence="2 3">HLT2-9</strain>
    </source>
</reference>
<gene>
    <name evidence="2" type="ORF">EUA94_05610</name>
</gene>
<dbReference type="RefSeq" id="WP_129425541.1">
    <property type="nucleotide sequence ID" value="NZ_SDWV01000004.1"/>
</dbReference>
<feature type="region of interest" description="Disordered" evidence="1">
    <location>
        <begin position="1"/>
        <end position="42"/>
    </location>
</feature>
<dbReference type="EMBL" id="SDWV01000004">
    <property type="protein sequence ID" value="RYC13348.1"/>
    <property type="molecule type" value="Genomic_DNA"/>
</dbReference>